<organism evidence="1 2">
    <name type="scientific">Candidatus Methanoperedens nitratireducens</name>
    <dbReference type="NCBI Taxonomy" id="1392998"/>
    <lineage>
        <taxon>Archaea</taxon>
        <taxon>Methanobacteriati</taxon>
        <taxon>Methanobacteriota</taxon>
        <taxon>Stenosarchaea group</taxon>
        <taxon>Methanomicrobia</taxon>
        <taxon>Methanosarcinales</taxon>
        <taxon>ANME-2 cluster</taxon>
        <taxon>Candidatus Methanoperedentaceae</taxon>
        <taxon>Candidatus Methanoperedens</taxon>
    </lineage>
</organism>
<name>A0A0N8KQ40_9EURY</name>
<protein>
    <submittedName>
        <fullName evidence="1">Uncharacterized protein</fullName>
    </submittedName>
</protein>
<comment type="caution">
    <text evidence="1">The sequence shown here is derived from an EMBL/GenBank/DDBJ whole genome shotgun (WGS) entry which is preliminary data.</text>
</comment>
<dbReference type="Proteomes" id="UP000050360">
    <property type="component" value="Unassembled WGS sequence"/>
</dbReference>
<proteinExistence type="predicted"/>
<gene>
    <name evidence="1" type="ORF">MPEBLZ_04388</name>
</gene>
<dbReference type="AlphaFoldDB" id="A0A0N8KQ40"/>
<dbReference type="EMBL" id="LKCM01000448">
    <property type="protein sequence ID" value="KPQ41074.1"/>
    <property type="molecule type" value="Genomic_DNA"/>
</dbReference>
<accession>A0A0N8KQ40</accession>
<evidence type="ECO:0000313" key="2">
    <source>
        <dbReference type="Proteomes" id="UP000050360"/>
    </source>
</evidence>
<reference evidence="1 2" key="1">
    <citation type="submission" date="2015-09" db="EMBL/GenBank/DDBJ databases">
        <title>A metagenomics-based metabolic model of nitrate-dependent anaerobic oxidation of methane by Methanoperedens-like archaea.</title>
        <authorList>
            <person name="Arshad A."/>
            <person name="Speth D.R."/>
            <person name="De Graaf R.M."/>
            <person name="Op Den Camp H.J."/>
            <person name="Jetten M.S."/>
            <person name="Welte C.U."/>
        </authorList>
    </citation>
    <scope>NUCLEOTIDE SEQUENCE [LARGE SCALE GENOMIC DNA]</scope>
</reference>
<evidence type="ECO:0000313" key="1">
    <source>
        <dbReference type="EMBL" id="KPQ41074.1"/>
    </source>
</evidence>
<sequence>MSANCTVAAYIRPGDCCGEFLECDDCDSAPRSVSYEEYQKMQLKGSLRGGK</sequence>